<evidence type="ECO:0000256" key="2">
    <source>
        <dbReference type="ARBA" id="ARBA00022803"/>
    </source>
</evidence>
<dbReference type="Pfam" id="PF00069">
    <property type="entry name" value="Pkinase"/>
    <property type="match status" value="1"/>
</dbReference>
<sequence>MNPGSGPDPRVRLDAWFDEALSLEDDARDALLRRVEAEDAALAAELRALLAWASADDAALPLPAAGPARWAALFDDDDLARDDAPLPDRIGVWTPVARIGHGGMGTVYRVERDADGFHQTGALKLLRPGSESEEFLRRFTEERRILATLTHPGIARLLDGGRSADGRPYLVMEYVDGAPLDRDCDRRRLDIDARIAVFLQIADAVAHAHRNLVAHRDLKPGNILVGADGAPKLLDFGIAKALRASAADSANSATEASATRLRAFTPDYAAPEQVLGQATSTVTDVYQLGLLLYELLTGHRAQHAQDASPRAIEAAVCEHEPVRPSERIGDDDRARCAARATTPAALRRKLRGDLDNIVLKALRKAPERRYASVALMIEDLERWRRGQTVRARPETWTYRTGKFLKRNAWAVAATTTIFALILGYAITATLQADALARERDRAQAEAAKARQIAALTRRLFEGAGPSVAGESPLTARQLLDNGWPLIERELEDQPDVQAELLDVVAGAYRDLGEYERAEALADSGLRAAKRAVGQPLLLARARHGRGRVAIDRGDYALAEMHLRDALGDYRRISTRMADRTGGGDTVQAADVLQDLAELADLRGEVATAQATYRDALAIRRARHGERHPDVAESLHGLGMSLRRSGDYIGAEPLVSQALTLRRQLLPPGHAAIAYTLSDLAQIRNDLGEYDSAEALYREALASQEKSLGPHHPDVATSMLSLARVLKTRRDFAGARTLLERSLDIRRRAYGERHPAVALNLNDLGRNHFESGGFDRAEAYYRAALAAYPADDPGLPATVFNLGELAEKRGDLAEAERRYRETLAAWRARYGDDHDRVGLAWNRLGAVLFRQPDKARWGEAETAMRQGVAIYRKRLPADHPKFASALLPLGTLLIARGARSEGESLLRDAWRLRHEAFGAQDPRTREATQALAAAGLSTPAG</sequence>
<dbReference type="Gene3D" id="1.10.510.10">
    <property type="entry name" value="Transferase(Phosphotransferase) domain 1"/>
    <property type="match status" value="1"/>
</dbReference>
<accession>A0ABP9BUN9</accession>
<protein>
    <recommendedName>
        <fullName evidence="4">Protein kinase domain-containing protein</fullName>
    </recommendedName>
</protein>
<dbReference type="CDD" id="cd14014">
    <property type="entry name" value="STKc_PknB_like"/>
    <property type="match status" value="1"/>
</dbReference>
<evidence type="ECO:0000313" key="5">
    <source>
        <dbReference type="EMBL" id="GAA4800792.1"/>
    </source>
</evidence>
<dbReference type="Gene3D" id="1.25.40.10">
    <property type="entry name" value="Tetratricopeptide repeat domain"/>
    <property type="match status" value="3"/>
</dbReference>
<dbReference type="Pfam" id="PF13424">
    <property type="entry name" value="TPR_12"/>
    <property type="match status" value="3"/>
</dbReference>
<gene>
    <name evidence="5" type="ORF">GCM10023307_29070</name>
</gene>
<organism evidence="5 6">
    <name type="scientific">Lysobacter hankyongensis</name>
    <dbReference type="NCBI Taxonomy" id="1176535"/>
    <lineage>
        <taxon>Bacteria</taxon>
        <taxon>Pseudomonadati</taxon>
        <taxon>Pseudomonadota</taxon>
        <taxon>Gammaproteobacteria</taxon>
        <taxon>Lysobacterales</taxon>
        <taxon>Lysobacteraceae</taxon>
        <taxon>Lysobacter</taxon>
    </lineage>
</organism>
<dbReference type="InterPro" id="IPR008271">
    <property type="entry name" value="Ser/Thr_kinase_AS"/>
</dbReference>
<feature type="repeat" description="TPR" evidence="3">
    <location>
        <begin position="757"/>
        <end position="790"/>
    </location>
</feature>
<evidence type="ECO:0000313" key="6">
    <source>
        <dbReference type="Proteomes" id="UP001499959"/>
    </source>
</evidence>
<dbReference type="PROSITE" id="PS50005">
    <property type="entry name" value="TPR"/>
    <property type="match status" value="1"/>
</dbReference>
<feature type="domain" description="Protein kinase" evidence="4">
    <location>
        <begin position="93"/>
        <end position="384"/>
    </location>
</feature>
<reference evidence="6" key="1">
    <citation type="journal article" date="2019" name="Int. J. Syst. Evol. Microbiol.">
        <title>The Global Catalogue of Microorganisms (GCM) 10K type strain sequencing project: providing services to taxonomists for standard genome sequencing and annotation.</title>
        <authorList>
            <consortium name="The Broad Institute Genomics Platform"/>
            <consortium name="The Broad Institute Genome Sequencing Center for Infectious Disease"/>
            <person name="Wu L."/>
            <person name="Ma J."/>
        </authorList>
    </citation>
    <scope>NUCLEOTIDE SEQUENCE [LARGE SCALE GENOMIC DNA]</scope>
    <source>
        <strain evidence="6">JCM 18204</strain>
    </source>
</reference>
<keyword evidence="1" id="KW-0677">Repeat</keyword>
<evidence type="ECO:0000259" key="4">
    <source>
        <dbReference type="PROSITE" id="PS50011"/>
    </source>
</evidence>
<name>A0ABP9BUN9_9GAMM</name>
<keyword evidence="2 3" id="KW-0802">TPR repeat</keyword>
<dbReference type="SMART" id="SM00028">
    <property type="entry name" value="TPR"/>
    <property type="match status" value="8"/>
</dbReference>
<dbReference type="PROSITE" id="PS50011">
    <property type="entry name" value="PROTEIN_KINASE_DOM"/>
    <property type="match status" value="1"/>
</dbReference>
<dbReference type="InterPro" id="IPR019734">
    <property type="entry name" value="TPR_rpt"/>
</dbReference>
<dbReference type="EMBL" id="BAABJE010000015">
    <property type="protein sequence ID" value="GAA4800792.1"/>
    <property type="molecule type" value="Genomic_DNA"/>
</dbReference>
<dbReference type="RefSeq" id="WP_345304066.1">
    <property type="nucleotide sequence ID" value="NZ_BAABJE010000015.1"/>
</dbReference>
<dbReference type="SUPFAM" id="SSF48452">
    <property type="entry name" value="TPR-like"/>
    <property type="match status" value="3"/>
</dbReference>
<dbReference type="InterPro" id="IPR000719">
    <property type="entry name" value="Prot_kinase_dom"/>
</dbReference>
<dbReference type="InterPro" id="IPR011990">
    <property type="entry name" value="TPR-like_helical_dom_sf"/>
</dbReference>
<dbReference type="SMART" id="SM00220">
    <property type="entry name" value="S_TKc"/>
    <property type="match status" value="1"/>
</dbReference>
<dbReference type="SUPFAM" id="SSF56112">
    <property type="entry name" value="Protein kinase-like (PK-like)"/>
    <property type="match status" value="1"/>
</dbReference>
<dbReference type="InterPro" id="IPR011009">
    <property type="entry name" value="Kinase-like_dom_sf"/>
</dbReference>
<proteinExistence type="predicted"/>
<evidence type="ECO:0000256" key="3">
    <source>
        <dbReference type="PROSITE-ProRule" id="PRU00339"/>
    </source>
</evidence>
<dbReference type="Proteomes" id="UP001499959">
    <property type="component" value="Unassembled WGS sequence"/>
</dbReference>
<dbReference type="PANTHER" id="PTHR45641:SF19">
    <property type="entry name" value="NEPHROCYSTIN-3"/>
    <property type="match status" value="1"/>
</dbReference>
<dbReference type="Pfam" id="PF13374">
    <property type="entry name" value="TPR_10"/>
    <property type="match status" value="1"/>
</dbReference>
<dbReference type="Gene3D" id="3.30.200.20">
    <property type="entry name" value="Phosphorylase Kinase, domain 1"/>
    <property type="match status" value="1"/>
</dbReference>
<comment type="caution">
    <text evidence="5">The sequence shown here is derived from an EMBL/GenBank/DDBJ whole genome shotgun (WGS) entry which is preliminary data.</text>
</comment>
<dbReference type="PROSITE" id="PS00108">
    <property type="entry name" value="PROTEIN_KINASE_ST"/>
    <property type="match status" value="1"/>
</dbReference>
<keyword evidence="6" id="KW-1185">Reference proteome</keyword>
<evidence type="ECO:0000256" key="1">
    <source>
        <dbReference type="ARBA" id="ARBA00022737"/>
    </source>
</evidence>
<dbReference type="PANTHER" id="PTHR45641">
    <property type="entry name" value="TETRATRICOPEPTIDE REPEAT PROTEIN (AFU_ORTHOLOGUE AFUA_6G03870)"/>
    <property type="match status" value="1"/>
</dbReference>